<reference evidence="5 7" key="2">
    <citation type="journal article" date="2002" name="Genome Biol.">
        <title>Finishing a whole-genome shotgun: release 3 of the Drosophila melanogaster euchromatic genome sequence.</title>
        <authorList>
            <person name="Celniker S.E."/>
            <person name="Wheeler D.A."/>
            <person name="Kronmiller B."/>
            <person name="Carlson J.W."/>
            <person name="Halpern A."/>
            <person name="Patel S."/>
            <person name="Adams M."/>
            <person name="Champe M."/>
            <person name="Dugan S.P."/>
            <person name="Frise E."/>
            <person name="Hodgson A."/>
            <person name="George R.A."/>
            <person name="Hoskins R.A."/>
            <person name="Laverty T."/>
            <person name="Muzny D.M."/>
            <person name="Nelson C.R."/>
            <person name="Pacleb J.M."/>
            <person name="Park S."/>
            <person name="Pfeiffer B.D."/>
            <person name="Richards S."/>
            <person name="Sodergren E.J."/>
            <person name="Svirskas R."/>
            <person name="Tabor P.E."/>
            <person name="Wan K."/>
            <person name="Stapleton M."/>
            <person name="Sutton G.G."/>
            <person name="Venter C."/>
            <person name="Weinstock G."/>
            <person name="Scherer S.E."/>
            <person name="Myers E.W."/>
            <person name="Gibbs R.A."/>
            <person name="Rubin G.M."/>
        </authorList>
    </citation>
    <scope>NUCLEOTIDE SEQUENCE [LARGE SCALE GENOMIC DNA]</scope>
    <source>
        <strain evidence="7">Berkeley</strain>
    </source>
</reference>
<evidence type="ECO:0000256" key="1">
    <source>
        <dbReference type="ARBA" id="ARBA00004123"/>
    </source>
</evidence>
<feature type="compositionally biased region" description="Basic and acidic residues" evidence="3">
    <location>
        <begin position="1699"/>
        <end position="1708"/>
    </location>
</feature>
<reference evidence="5 7" key="5">
    <citation type="journal article" date="2002" name="Genome Biol.">
        <title>Heterochromatic sequences in a Drosophila whole-genome shotgun assembly.</title>
        <authorList>
            <person name="Hoskins R.A."/>
            <person name="Smith C.D."/>
            <person name="Carlson J.W."/>
            <person name="Carvalho A.B."/>
            <person name="Halpern A."/>
            <person name="Kaminker J.S."/>
            <person name="Kennedy C."/>
            <person name="Mungall C.J."/>
            <person name="Sullivan B.A."/>
            <person name="Sutton G.G."/>
            <person name="Yasuhara J.C."/>
            <person name="Wakimoto B.T."/>
            <person name="Myers E.W."/>
            <person name="Celniker S.E."/>
            <person name="Rubin G.M."/>
            <person name="Karpen G.H."/>
        </authorList>
    </citation>
    <scope>NUCLEOTIDE SEQUENCE [LARGE SCALE GENOMIC DNA]</scope>
    <source>
        <strain evidence="7">Berkeley</strain>
    </source>
</reference>
<dbReference type="GO" id="GO:0005634">
    <property type="term" value="C:nucleus"/>
    <property type="evidence" value="ECO:0007669"/>
    <property type="project" value="UniProtKB-SubCell"/>
</dbReference>
<dbReference type="OrthoDB" id="6513151at2759"/>
<feature type="region of interest" description="Disordered" evidence="3">
    <location>
        <begin position="1661"/>
        <end position="1710"/>
    </location>
</feature>
<dbReference type="PANTHER" id="PTHR21583">
    <property type="entry name" value="ELYS PROTEIN"/>
    <property type="match status" value="1"/>
</dbReference>
<reference evidence="5 7" key="7">
    <citation type="journal article" date="2007" name="Science">
        <title>The Release 5.1 annotation of Drosophila melanogaster heterochromatin.</title>
        <authorList>
            <person name="Smith C.D."/>
            <person name="Shu S."/>
            <person name="Mungall C.J."/>
            <person name="Karpen G.H."/>
        </authorList>
    </citation>
    <scope>NUCLEOTIDE SEQUENCE [LARGE SCALE GENOMIC DNA]</scope>
    <source>
        <strain evidence="7">Berkeley</strain>
    </source>
</reference>
<reference evidence="5 7" key="8">
    <citation type="journal article" date="2007" name="Science">
        <title>Sequence finishing and mapping of Drosophila melanogaster heterochromatin.</title>
        <authorList>
            <person name="Hoskins R.A."/>
            <person name="Carlson J.W."/>
            <person name="Kennedy C."/>
            <person name="Acevedo D."/>
            <person name="Evans-Holm M."/>
            <person name="Frise E."/>
            <person name="Wan K.H."/>
            <person name="Park S."/>
            <person name="Mendez-Lago M."/>
            <person name="Rossi F."/>
            <person name="Villasante A."/>
            <person name="Dimitri P."/>
            <person name="Karpen G.H."/>
            <person name="Celniker S.E."/>
        </authorList>
    </citation>
    <scope>NUCLEOTIDE SEQUENCE [LARGE SCALE GENOMIC DNA]</scope>
    <source>
        <strain evidence="7">Berkeley</strain>
    </source>
</reference>
<dbReference type="BioGRID-ORCS" id="32971">
    <property type="hits" value="1 hit in 1 CRISPR screen"/>
</dbReference>
<feature type="compositionally biased region" description="Basic and acidic residues" evidence="3">
    <location>
        <begin position="1792"/>
        <end position="1819"/>
    </location>
</feature>
<reference evidence="5 7" key="1">
    <citation type="journal article" date="2000" name="Science">
        <title>The genome sequence of Drosophila melanogaster.</title>
        <authorList>
            <person name="Adams M.D."/>
            <person name="Celniker S.E."/>
            <person name="Holt R.A."/>
            <person name="Evans C.A."/>
            <person name="Gocayne J.D."/>
            <person name="Amanatides P.G."/>
            <person name="Scherer S.E."/>
            <person name="Li P.W."/>
            <person name="Hoskins R.A."/>
            <person name="Galle R.F."/>
            <person name="George R.A."/>
            <person name="Lewis S.E."/>
            <person name="Richards S."/>
            <person name="Ashburner M."/>
            <person name="Henderson S.N."/>
            <person name="Sutton G.G."/>
            <person name="Wortman J.R."/>
            <person name="Yandell M.D."/>
            <person name="Zhang Q."/>
            <person name="Chen L.X."/>
            <person name="Brandon R.C."/>
            <person name="Rogers Y.H."/>
            <person name="Blazej R.G."/>
            <person name="Champe M."/>
            <person name="Pfeiffer B.D."/>
            <person name="Wan K.H."/>
            <person name="Doyle C."/>
            <person name="Baxter E.G."/>
            <person name="Helt G."/>
            <person name="Nelson C.R."/>
            <person name="Gabor G.L."/>
            <person name="Abril J.F."/>
            <person name="Agbayani A."/>
            <person name="An H.J."/>
            <person name="Andrews-Pfannkoch C."/>
            <person name="Baldwin D."/>
            <person name="Ballew R.M."/>
            <person name="Basu A."/>
            <person name="Baxendale J."/>
            <person name="Bayraktaroglu L."/>
            <person name="Beasley E.M."/>
            <person name="Beeson K.Y."/>
            <person name="Benos P.V."/>
            <person name="Berman B.P."/>
            <person name="Bhandari D."/>
            <person name="Bolshakov S."/>
            <person name="Borkova D."/>
            <person name="Botchan M.R."/>
            <person name="Bouck J."/>
            <person name="Brokstein P."/>
            <person name="Brottier P."/>
            <person name="Burtis K.C."/>
            <person name="Busam D.A."/>
            <person name="Butler H."/>
            <person name="Cadieu E."/>
            <person name="Center A."/>
            <person name="Chandra I."/>
            <person name="Cherry J.M."/>
            <person name="Cawley S."/>
            <person name="Dahlke C."/>
            <person name="Davenport L.B."/>
            <person name="Davies P."/>
            <person name="de Pablos B."/>
            <person name="Delcher A."/>
            <person name="Deng Z."/>
            <person name="Mays A.D."/>
            <person name="Dew I."/>
            <person name="Dietz S.M."/>
            <person name="Dodson K."/>
            <person name="Doup L.E."/>
            <person name="Downes M."/>
            <person name="Dugan-Rocha S."/>
            <person name="Dunkov B.C."/>
            <person name="Dunn P."/>
            <person name="Durbin K.J."/>
            <person name="Evangelista C.C."/>
            <person name="Ferraz C."/>
            <person name="Ferriera S."/>
            <person name="Fleischmann W."/>
            <person name="Fosler C."/>
            <person name="Gabrielian A.E."/>
            <person name="Garg N.S."/>
            <person name="Gelbart W.M."/>
            <person name="Glasser K."/>
            <person name="Glodek A."/>
            <person name="Gong F."/>
            <person name="Gorrell J.H."/>
            <person name="Gu Z."/>
            <person name="Guan P."/>
            <person name="Harris M."/>
            <person name="Harris N.L."/>
            <person name="Harvey D."/>
            <person name="Heiman T.J."/>
            <person name="Hernandez J.R."/>
            <person name="Houck J."/>
            <person name="Hostin D."/>
            <person name="Houston K.A."/>
            <person name="Howland T.J."/>
            <person name="Wei M.H."/>
            <person name="Ibegwam C."/>
            <person name="Jalali M."/>
            <person name="Kalush F."/>
            <person name="Karpen G.H."/>
            <person name="Ke Z."/>
            <person name="Kennison J.A."/>
            <person name="Ketchum K.A."/>
            <person name="Kimmel B.E."/>
            <person name="Kodira C.D."/>
            <person name="Kraft C."/>
            <person name="Kravitz S."/>
            <person name="Kulp D."/>
            <person name="Lai Z."/>
            <person name="Lasko P."/>
            <person name="Lei Y."/>
            <person name="Levitsky A.A."/>
            <person name="Li J."/>
            <person name="Li Z."/>
            <person name="Liang Y."/>
            <person name="Lin X."/>
            <person name="Liu X."/>
            <person name="Mattei B."/>
            <person name="McIntosh T.C."/>
            <person name="McLeod M.P."/>
            <person name="McPherson D."/>
            <person name="Merkulov G."/>
            <person name="Milshina N.V."/>
            <person name="Mobarry C."/>
            <person name="Morris J."/>
            <person name="Moshrefi A."/>
            <person name="Mount S.M."/>
            <person name="Moy M."/>
            <person name="Murphy B."/>
            <person name="Murphy L."/>
            <person name="Muzny D.M."/>
            <person name="Nelson D.L."/>
            <person name="Nelson D.R."/>
            <person name="Nelson K.A."/>
            <person name="Nixon K."/>
            <person name="Nusskern D.R."/>
            <person name="Pacleb J.M."/>
            <person name="Palazzolo M."/>
            <person name="Pittman G.S."/>
            <person name="Pan S."/>
            <person name="Pollard J."/>
            <person name="Puri V."/>
            <person name="Reese M.G."/>
            <person name="Reinert K."/>
            <person name="Remington K."/>
            <person name="Saunders R.D."/>
            <person name="Scheeler F."/>
            <person name="Shen H."/>
            <person name="Shue B.C."/>
            <person name="Siden-Kiamos I."/>
            <person name="Simpson M."/>
            <person name="Skupski M.P."/>
            <person name="Smith T."/>
            <person name="Spier E."/>
            <person name="Spradling A.C."/>
            <person name="Stapleton M."/>
            <person name="Strong R."/>
            <person name="Sun E."/>
            <person name="Svirskas R."/>
            <person name="Tector C."/>
            <person name="Turner R."/>
            <person name="Venter E."/>
            <person name="Wang A.H."/>
            <person name="Wang X."/>
            <person name="Wang Z.Y."/>
            <person name="Wassarman D.A."/>
            <person name="Weinstock G.M."/>
            <person name="Weissenbach J."/>
            <person name="Williams S.M."/>
            <person name="WoodageT"/>
            <person name="Worley K.C."/>
            <person name="Wu D."/>
            <person name="Yang S."/>
            <person name="Yao Q.A."/>
            <person name="Ye J."/>
            <person name="Yeh R.F."/>
            <person name="Zaveri J.S."/>
            <person name="Zhan M."/>
            <person name="Zhang G."/>
            <person name="Zhao Q."/>
            <person name="Zheng L."/>
            <person name="Zheng X.H."/>
            <person name="Zhong F.N."/>
            <person name="Zhong W."/>
            <person name="Zhou X."/>
            <person name="Zhu S."/>
            <person name="Zhu X."/>
            <person name="Smith H.O."/>
            <person name="Gibbs R.A."/>
            <person name="Myers E.W."/>
            <person name="Rubin G.M."/>
            <person name="Venter J.C."/>
        </authorList>
    </citation>
    <scope>NUCLEOTIDE SEQUENCE [LARGE SCALE GENOMIC DNA]</scope>
    <source>
        <strain evidence="7">Berkeley</strain>
    </source>
</reference>
<dbReference type="GeneID" id="32971"/>
<dbReference type="SMR" id="X2JG50"/>
<feature type="compositionally biased region" description="Polar residues" evidence="3">
    <location>
        <begin position="1896"/>
        <end position="1908"/>
    </location>
</feature>
<feature type="region of interest" description="Disordered" evidence="3">
    <location>
        <begin position="1414"/>
        <end position="1574"/>
    </location>
</feature>
<dbReference type="RefSeq" id="NP_001285454.1">
    <property type="nucleotide sequence ID" value="NM_001298525.1"/>
</dbReference>
<evidence type="ECO:0000256" key="2">
    <source>
        <dbReference type="ARBA" id="ARBA00023242"/>
    </source>
</evidence>
<dbReference type="Bgee" id="FBgn0031052">
    <property type="expression patterns" value="Expressed in egg cell and 52 other cell types or tissues"/>
</dbReference>
<feature type="compositionally biased region" description="Polar residues" evidence="3">
    <location>
        <begin position="2078"/>
        <end position="2096"/>
    </location>
</feature>
<dbReference type="DNASU" id="32971"/>
<reference evidence="5 7" key="4">
    <citation type="journal article" date="2002" name="Genome Biol.">
        <title>The transposable elements of the Drosophila melanogaster euchromatin: a genomics perspective.</title>
        <authorList>
            <person name="Kaminker J.S."/>
            <person name="Bergman C.M."/>
            <person name="Kronmiller B."/>
            <person name="Carlson J."/>
            <person name="Svirskas R."/>
            <person name="Patel S."/>
            <person name="Frise E."/>
            <person name="Wheeler D.A."/>
            <person name="Lewis S.E."/>
            <person name="Rubin G.M."/>
            <person name="Ashburner M."/>
            <person name="Celniker S.E."/>
        </authorList>
    </citation>
    <scope>NUCLEOTIDE SEQUENCE [LARGE SCALE GENOMIC DNA]</scope>
    <source>
        <strain evidence="7">Berkeley</strain>
    </source>
</reference>
<feature type="compositionally biased region" description="Polar residues" evidence="3">
    <location>
        <begin position="1470"/>
        <end position="1500"/>
    </location>
</feature>
<feature type="compositionally biased region" description="Basic and acidic residues" evidence="3">
    <location>
        <begin position="1666"/>
        <end position="1682"/>
    </location>
</feature>
<feature type="compositionally biased region" description="Acidic residues" evidence="3">
    <location>
        <begin position="1776"/>
        <end position="1787"/>
    </location>
</feature>
<evidence type="ECO:0000313" key="7">
    <source>
        <dbReference type="Proteomes" id="UP000000803"/>
    </source>
</evidence>
<dbReference type="PhylomeDB" id="X2JG50"/>
<sequence length="2111" mass="235187">MEWHEVELDGSRTIAFPERIVPGFGREPSAHLDAAEYLGGIIRDGQWGWVTWRYGSDATLLVCSMSTGDYLSWHCFWSESDDLGPRKSIRCVEELFPGEHERPAMLAICLESWNSGDQRPIDCPLSTQVLIYAIRNSQVLRRFDLHGITCSALTFLDKRIYGLTRLRRFKGCLAVATEEGTVLLVDLNSDSLQASTQRRSLCSPSSKDEPSDGNLYFVSSEESKRQLSSKLTHCRSKGAHLAVRMDVASIGISCLMGISMAPGYAAGLEDGRILIYDLINFDVTTDLNSPVKRKGVNRAVKRMCLIMPPDDPKPCFYICALYQNIDVLQMMLHSVCYRGSYRDRETHTIRFKDYRSRTVRNRQILDGGICSVIGCATASTFSFAGDNGTLLIVISWHSSADKKNKLVLFDINQWYKDEMPTSVHKNEVPNYMSGYILSGLQTGLALDLRSTTILHFVSLQRYDEHFYPNSLTFDCSLLTPTGKRYYAQDGVQHRFLNALRCDRATLFLRPQIYHEDIVRLRLLPQFCELNPNATFSKIAMYELILSVALEHNCGALLNDCARSWMDGSFLCNMIDNTQLSLSTLTNWILKRAGQIKTRCSELCHGIFDYGGYPLDQRERREFQVLSGQLRELVRLQSYIVEQGRRRLTSSILDDCRANERALKTVLEYQRVLLWFIDHGLLPEGQHMDNLVPGEQAFVRLQHEYSEKRAQGKILYIDSLGKRASFPEPYPPDSLHAYIHLMLSPDIELCHKHALILYLLMDLNQQLVGRFQIAFQLDKDLATSLRCFWYLDHGDYERGVEELYKEPAPAKNLKSWQMRLLIDKLLAEGAVKAAKKVVSRPPGPLSSALHMKVLLANENITEAFQIARLDDDEDGQPLLERFFRHCIEIRRFKVLAELYLREPEERLLYSLLRQCRSRQTDCVQLIMLLQKSKFIEAVSFMDEVAAERERDESSNTILPAYSATMGPVTQNIAGTYLRIRDTLEPYQKTGPLEPFSCQLVKQNASGQLGGIFQSSAVSAHWATQCESPPKMTPVSIQSKIGYTNVPFLRHAQYGHSELPLPRRIVKPVPHQVVEKRQRELEDQRTNLQDQRQLGTERPNKRPCLMVERMVEDVKDYVRSIREKSSNQMEQEEVKQNEATNLLQPPNFLQARQSTTIRQSSSSPQPIPPILKGSGAVDAVKRAPPVATFTALAGPKRFRFVPPIPLRTDKSDKSTEMGSEGAAEGEEETDEIIVEIESRSEPRSACSYESDEEDEFLSPLVSANVSLVDPVPSRNSPHYFAPPAGPQPRNSLLHGGNGSGSKIGTATGSESSSGFGSFSTVQPAQTSSHSQFVPTVCSSKMGETQSQVFSSGSCGIKISERTTICGEMESTDLGAELTAAPSAQWSLPSARPAIQGHHQMMDTTLGMSTYDVASLEQQDTQDVENEEELKLGDTKSLEEQQNPQDEQKPEQEQDQDEDQAQEPLATGGQLAFLSNSEGTAQEPLSSPIYSLSSEDSNVSSAGIRNPMLPTLHTDDPMYSIVVESPGSITTSRSVTHTPTSFLPSDTNVSQTSSPQAPHGEDGDGTPISLYRANSLETVDDLDTTKGSLEEEEEYDDDDCVIALDGTEVRGYVARPQQSAASSSAELFAFKDECQEEAAGVPSPFLSLGATVNSDSDVADTIVLDSDEETAKEKDTQPEQRKDWPMEEETPSNESVATVEFSEQKQPRADMDIGMEVDAVPDVLEVLEVPEMEPLPVLSDVDIEMAVDEVPNVLEVLEVPELEPLPAGQATQSSGLGEIPEEDVDAEAEEQVVVKVEHVADEQPKEGDKTESKEASEEETQHNPEPLLPEEEDSRHSLKLIFSGDEDEEEQDVPTRAIHTLRPRRSFTEHQDSPRTLRPRRVSQEHRDSPTPVAGRTMSLRSTDAPTLSPASNPPVSTPKRRGLQHKYLLEVIDEHSPSDLSLPRTRSRTRLSVDSEATSSRPGTPTMTKARGKRATSQAPPTASPSVRRSLRGHSEPPAALSAQLVRKPKTARAGVRSRKTSSGVQSPVAVSPTPIDAPIDVPDSTAPEEEQPRLRRTARRRISELSDQSANGTGDLRSEASSSRTGSKSNSAASTQNRELRPRLRRTSKSEH</sequence>
<dbReference type="Pfam" id="PF13934">
    <property type="entry name" value="ELYS"/>
    <property type="match status" value="1"/>
</dbReference>
<organism evidence="5 7">
    <name type="scientific">Drosophila melanogaster</name>
    <name type="common">Fruit fly</name>
    <dbReference type="NCBI Taxonomy" id="7227"/>
    <lineage>
        <taxon>Eukaryota</taxon>
        <taxon>Metazoa</taxon>
        <taxon>Ecdysozoa</taxon>
        <taxon>Arthropoda</taxon>
        <taxon>Hexapoda</taxon>
        <taxon>Insecta</taxon>
        <taxon>Pterygota</taxon>
        <taxon>Neoptera</taxon>
        <taxon>Endopterygota</taxon>
        <taxon>Diptera</taxon>
        <taxon>Brachycera</taxon>
        <taxon>Muscomorpha</taxon>
        <taxon>Ephydroidea</taxon>
        <taxon>Drosophilidae</taxon>
        <taxon>Drosophila</taxon>
        <taxon>Sophophora</taxon>
    </lineage>
</organism>
<dbReference type="KEGG" id="dme:Dmel_CG14215"/>
<reference evidence="5 7" key="10">
    <citation type="journal article" date="2015" name="G3 (Bethesda)">
        <title>Gene Model Annotations for Drosophila melanogaster: The Rule-Benders.</title>
        <authorList>
            <consortium name="FlyBase Consortium"/>
            <person name="Crosby M.A."/>
            <person name="Gramates L.S."/>
            <person name="Dos Santos G."/>
            <person name="Matthews B.B."/>
            <person name="St Pierre S.E."/>
            <person name="Zhou P."/>
            <person name="Schroeder A.J."/>
            <person name="Falls K."/>
            <person name="Emmert D.B."/>
            <person name="Russo S.M."/>
            <person name="Gelbart W.M."/>
            <person name="null"/>
        </authorList>
    </citation>
    <scope>NUCLEOTIDE SEQUENCE [LARGE SCALE GENOMIC DNA]</scope>
    <source>
        <strain evidence="7">Berkeley</strain>
    </source>
</reference>
<dbReference type="InterPro" id="IPR025151">
    <property type="entry name" value="ELYS_dom"/>
</dbReference>
<feature type="region of interest" description="Disordered" evidence="3">
    <location>
        <begin position="1758"/>
        <end position="2111"/>
    </location>
</feature>
<reference evidence="5 7" key="6">
    <citation type="journal article" date="2005" name="PLoS Comput. Biol.">
        <title>Combined evidence annotation of transposable elements in genome sequences.</title>
        <authorList>
            <person name="Quesneville H."/>
            <person name="Bergman C.M."/>
            <person name="Andrieu O."/>
            <person name="Autard D."/>
            <person name="Nouaud D."/>
            <person name="Ashburner M."/>
            <person name="Anxolabehere D."/>
        </authorList>
    </citation>
    <scope>NUCLEOTIDE SEQUENCE [LARGE SCALE GENOMIC DNA]</scope>
    <source>
        <strain evidence="7">Berkeley</strain>
    </source>
</reference>
<accession>X2JG50</accession>
<feature type="compositionally biased region" description="Low complexity" evidence="3">
    <location>
        <begin position="1306"/>
        <end position="1317"/>
    </location>
</feature>
<dbReference type="EMBL" id="AE014298">
    <property type="protein sequence ID" value="AHN59924.1"/>
    <property type="molecule type" value="Genomic_DNA"/>
</dbReference>
<reference evidence="5 7" key="9">
    <citation type="journal article" date="2015" name="G3 (Bethesda)">
        <title>Gene Model Annotations for Drosophila melanogaster: Impact of High-Throughput Data.</title>
        <authorList>
            <consortium name="FlyBase Consortium"/>
            <person name="Matthews B.B."/>
            <person name="Dos Santos G."/>
            <person name="Crosby M.A."/>
            <person name="Emmert D.B."/>
            <person name="St Pierre S.E."/>
            <person name="Gramates L.S."/>
            <person name="Zhou P."/>
            <person name="Schroeder A.J."/>
            <person name="Falls K."/>
            <person name="Strelets V."/>
            <person name="Russo S.M."/>
            <person name="Gelbart W.M."/>
            <person name="null"/>
        </authorList>
    </citation>
    <scope>NUCLEOTIDE SEQUENCE [LARGE SCALE GENOMIC DNA]</scope>
    <source>
        <strain evidence="7">Berkeley</strain>
    </source>
</reference>
<dbReference type="AGR" id="FB:FBgn0031052"/>
<name>X2JG50_DROME</name>
<dbReference type="PANTHER" id="PTHR21583:SF8">
    <property type="entry name" value="PROTEIN ELYS"/>
    <property type="match status" value="1"/>
</dbReference>
<dbReference type="FlyBase" id="FBgn0031052">
    <property type="gene designation" value="Elys"/>
</dbReference>
<dbReference type="RefSeq" id="NP_608340.2">
    <property type="nucleotide sequence ID" value="NM_134496.3"/>
</dbReference>
<feature type="compositionally biased region" description="Basic and acidic residues" evidence="3">
    <location>
        <begin position="2097"/>
        <end position="2111"/>
    </location>
</feature>
<proteinExistence type="predicted"/>
<feature type="compositionally biased region" description="Basic and acidic residues" evidence="3">
    <location>
        <begin position="1863"/>
        <end position="1872"/>
    </location>
</feature>
<feature type="compositionally biased region" description="Basic residues" evidence="3">
    <location>
        <begin position="2005"/>
        <end position="2018"/>
    </location>
</feature>
<protein>
    <submittedName>
        <fullName evidence="5">Elys, isoform B</fullName>
    </submittedName>
</protein>
<evidence type="ECO:0000256" key="3">
    <source>
        <dbReference type="SAM" id="MobiDB-lite"/>
    </source>
</evidence>
<gene>
    <name evidence="5 6" type="primary">Elys</name>
    <name evidence="5" type="synonym">dElys</name>
    <name evidence="5" type="synonym">Dmel\CG14215</name>
    <name evidence="5" type="synonym">ELYS</name>
    <name evidence="5" type="synonym">elys</name>
    <name evidence="5 6" type="ORF">CG14215</name>
    <name evidence="5" type="ORF">Dmel_CG14215</name>
</gene>
<dbReference type="VEuPathDB" id="VectorBase:FBgn0031052"/>
<dbReference type="CTD" id="32971"/>
<evidence type="ECO:0000313" key="5">
    <source>
        <dbReference type="EMBL" id="AHN59924.1"/>
    </source>
</evidence>
<evidence type="ECO:0000313" key="6">
    <source>
        <dbReference type="FlyBase" id="FBgn0031052"/>
    </source>
</evidence>
<dbReference type="ExpressionAtlas" id="X2JG50">
    <property type="expression patterns" value="baseline and differential"/>
</dbReference>
<keyword evidence="2" id="KW-0539">Nucleus</keyword>
<feature type="region of interest" description="Disordered" evidence="3">
    <location>
        <begin position="1076"/>
        <end position="1096"/>
    </location>
</feature>
<feature type="compositionally biased region" description="Polar residues" evidence="3">
    <location>
        <begin position="1524"/>
        <end position="1553"/>
    </location>
</feature>
<dbReference type="HOGENOM" id="CLU_232699_0_0_1"/>
<reference evidence="5 7" key="3">
    <citation type="journal article" date="2002" name="Genome Biol.">
        <title>Annotation of the Drosophila melanogaster euchromatic genome: a systematic review.</title>
        <authorList>
            <person name="Misra S."/>
            <person name="Crosby M.A."/>
            <person name="Mungall C.J."/>
            <person name="Matthews B.B."/>
            <person name="Campbell K.S."/>
            <person name="Hradecky P."/>
            <person name="Huang Y."/>
            <person name="Kaminker J.S."/>
            <person name="Millburn G.H."/>
            <person name="Prochnik S.E."/>
            <person name="Smith C.D."/>
            <person name="Tupy J.L."/>
            <person name="Whitfied E.J."/>
            <person name="Bayraktaroglu L."/>
            <person name="Berman B.P."/>
            <person name="Bettencourt B.R."/>
            <person name="Celniker S.E."/>
            <person name="de Grey A.D."/>
            <person name="Drysdale R.A."/>
            <person name="Harris N.L."/>
            <person name="Richter J."/>
            <person name="Russo S."/>
            <person name="Schroeder A.J."/>
            <person name="Shu S.Q."/>
            <person name="Stapleton M."/>
            <person name="Yamada C."/>
            <person name="Ashburner M."/>
            <person name="Gelbart W.M."/>
            <person name="Rubin G.M."/>
            <person name="Lewis S.E."/>
        </authorList>
    </citation>
    <scope>GENOME REANNOTATION</scope>
    <source>
        <strain evidence="7">Berkeley</strain>
    </source>
</reference>
<reference evidence="5 7" key="11">
    <citation type="journal article" date="2015" name="Genome Res.">
        <title>The Release 6 reference sequence of the Drosophila melanogaster genome.</title>
        <authorList>
            <person name="Hoskins R.A."/>
            <person name="Carlson J.W."/>
            <person name="Wan K.H."/>
            <person name="Park S."/>
            <person name="Mendez I."/>
            <person name="Galle S.E."/>
            <person name="Booth B.W."/>
            <person name="Pfeiffer B.D."/>
            <person name="George R.A."/>
            <person name="Svirskas R."/>
            <person name="Krzywinski M."/>
            <person name="Schein J."/>
            <person name="Accardo M.C."/>
            <person name="Damia E."/>
            <person name="Messina G."/>
            <person name="Mendez-Lago M."/>
            <person name="de Pablos B."/>
            <person name="Demakova O.V."/>
            <person name="Andreyeva E.N."/>
            <person name="Boldyreva L.V."/>
            <person name="Marra M."/>
            <person name="Carvalho A.B."/>
            <person name="Dimitri P."/>
            <person name="Villasante A."/>
            <person name="Zhimulev I.F."/>
            <person name="Rubin G.M."/>
            <person name="Karpen G.H."/>
            <person name="Celniker S.E."/>
        </authorList>
    </citation>
    <scope>NUCLEOTIDE SEQUENCE [LARGE SCALE GENOMIC DNA]</scope>
    <source>
        <strain evidence="7">Berkeley</strain>
    </source>
</reference>
<dbReference type="SUPFAM" id="SSF101898">
    <property type="entry name" value="NHL repeat"/>
    <property type="match status" value="1"/>
</dbReference>
<feature type="compositionally biased region" description="Basic and acidic residues" evidence="3">
    <location>
        <begin position="1426"/>
        <end position="1436"/>
    </location>
</feature>
<feature type="compositionally biased region" description="Polar residues" evidence="3">
    <location>
        <begin position="1973"/>
        <end position="1985"/>
    </location>
</feature>
<feature type="region of interest" description="Disordered" evidence="3">
    <location>
        <begin position="1201"/>
        <end position="1229"/>
    </location>
</feature>
<feature type="domain" description="ELYS-like" evidence="4">
    <location>
        <begin position="714"/>
        <end position="914"/>
    </location>
</feature>
<dbReference type="OMA" id="KWNHDCL"/>
<dbReference type="Proteomes" id="UP000000803">
    <property type="component" value="Chromosome X"/>
</dbReference>
<feature type="region of interest" description="Disordered" evidence="3">
    <location>
        <begin position="1274"/>
        <end position="1324"/>
    </location>
</feature>
<keyword evidence="7" id="KW-1185">Reference proteome</keyword>
<comment type="subcellular location">
    <subcellularLocation>
        <location evidence="1">Nucleus</location>
    </subcellularLocation>
</comment>
<dbReference type="InterPro" id="IPR052620">
    <property type="entry name" value="ELYS/MEL-28_NucAsmblyFactor"/>
</dbReference>
<evidence type="ECO:0000259" key="4">
    <source>
        <dbReference type="Pfam" id="PF13934"/>
    </source>
</evidence>
<feature type="compositionally biased region" description="Polar residues" evidence="3">
    <location>
        <begin position="1953"/>
        <end position="1965"/>
    </location>
</feature>